<reference evidence="2 3" key="1">
    <citation type="submission" date="2019-02" db="EMBL/GenBank/DDBJ databases">
        <title>Peptostreptococcaceae bacterium ZHW00191 nov., a new bacterium isolated from the human gut.</title>
        <authorList>
            <person name="Zhou H.-W."/>
            <person name="Chen X.-J."/>
        </authorList>
    </citation>
    <scope>NUCLEOTIDE SEQUENCE [LARGE SCALE GENOMIC DNA]</scope>
    <source>
        <strain evidence="2 3">ZHW00191</strain>
    </source>
</reference>
<keyword evidence="3" id="KW-1185">Reference proteome</keyword>
<dbReference type="OrthoDB" id="9993721at2"/>
<organism evidence="2 3">
    <name type="scientific">Peptacetobacter hominis</name>
    <dbReference type="NCBI Taxonomy" id="2743610"/>
    <lineage>
        <taxon>Bacteria</taxon>
        <taxon>Bacillati</taxon>
        <taxon>Bacillota</taxon>
        <taxon>Clostridia</taxon>
        <taxon>Peptostreptococcales</taxon>
        <taxon>Peptostreptococcaceae</taxon>
        <taxon>Peptacetobacter</taxon>
    </lineage>
</organism>
<accession>A0A544QTE7</accession>
<name>A0A544QTE7_9FIRM</name>
<keyword evidence="1" id="KW-0732">Signal</keyword>
<evidence type="ECO:0000313" key="2">
    <source>
        <dbReference type="EMBL" id="TQQ83968.1"/>
    </source>
</evidence>
<gene>
    <name evidence="2" type="ORF">EXD82_09275</name>
</gene>
<evidence type="ECO:0000313" key="3">
    <source>
        <dbReference type="Proteomes" id="UP000317863"/>
    </source>
</evidence>
<protein>
    <recommendedName>
        <fullName evidence="4">DUF3139 domain-containing protein</fullName>
    </recommendedName>
</protein>
<evidence type="ECO:0000256" key="1">
    <source>
        <dbReference type="SAM" id="SignalP"/>
    </source>
</evidence>
<feature type="chain" id="PRO_5021821741" description="DUF3139 domain-containing protein" evidence="1">
    <location>
        <begin position="25"/>
        <end position="123"/>
    </location>
</feature>
<dbReference type="AlphaFoldDB" id="A0A544QTE7"/>
<dbReference type="Proteomes" id="UP000317863">
    <property type="component" value="Unassembled WGS sequence"/>
</dbReference>
<comment type="caution">
    <text evidence="2">The sequence shown here is derived from an EMBL/GenBank/DDBJ whole genome shotgun (WGS) entry which is preliminary data.</text>
</comment>
<proteinExistence type="predicted"/>
<sequence>MKRRIGTILLGAVLTLSVATAVYAQEKDTKVKDDISISAGYTNDPAEVESYIYENLGLNKEEVELVYNPEGSSIDREFLKSSCYVFDANSEDSEYDGVSVLVNKKTFKLYTYDAKHNLIPMNQ</sequence>
<dbReference type="RefSeq" id="WP_142536635.1">
    <property type="nucleotide sequence ID" value="NZ_SGJB01000019.1"/>
</dbReference>
<dbReference type="EMBL" id="SGJB01000019">
    <property type="protein sequence ID" value="TQQ83968.1"/>
    <property type="molecule type" value="Genomic_DNA"/>
</dbReference>
<evidence type="ECO:0008006" key="4">
    <source>
        <dbReference type="Google" id="ProtNLM"/>
    </source>
</evidence>
<feature type="signal peptide" evidence="1">
    <location>
        <begin position="1"/>
        <end position="24"/>
    </location>
</feature>